<dbReference type="InterPro" id="IPR010106">
    <property type="entry name" value="RpnA"/>
</dbReference>
<comment type="caution">
    <text evidence="1">The sequence shown here is derived from an EMBL/GenBank/DDBJ whole genome shotgun (WGS) entry which is preliminary data.</text>
</comment>
<reference evidence="1" key="1">
    <citation type="journal article" date="2014" name="Int. J. Syst. Evol. Microbiol.">
        <title>Complete genome sequence of Corynebacterium casei LMG S-19264T (=DSM 44701T), isolated from a smear-ripened cheese.</title>
        <authorList>
            <consortium name="US DOE Joint Genome Institute (JGI-PGF)"/>
            <person name="Walter F."/>
            <person name="Albersmeier A."/>
            <person name="Kalinowski J."/>
            <person name="Ruckert C."/>
        </authorList>
    </citation>
    <scope>NUCLEOTIDE SEQUENCE</scope>
    <source>
        <strain evidence="1">JCM 17251</strain>
    </source>
</reference>
<sequence length="234" mass="28234">MPRNTTSEIYPTVPPIIMEVKEDKEHVRPKSNRKRSDTTLLKRIPLNKFMDLKVDYAFKQLFGTEKNKQITVVFLNAILQKTNRNSIKDIIFINVEEVEEYDGDKQSRLDIIVETETGERINVEIQFTDQHNMINRSIYYWSGIYRRQMKKSMAYKELRPVIAINIMNFNYLMQTERFHTMYHLYEDEEKFKLTDVMEFHFIEMPKLIQAWKKEQLDPWNDLLARWLLLLVCVK</sequence>
<proteinExistence type="predicted"/>
<evidence type="ECO:0000313" key="2">
    <source>
        <dbReference type="Proteomes" id="UP000624041"/>
    </source>
</evidence>
<dbReference type="Pfam" id="PF12784">
    <property type="entry name" value="PDDEXK_2"/>
    <property type="match status" value="1"/>
</dbReference>
<name>A0A918D5A5_9BACI</name>
<protein>
    <recommendedName>
        <fullName evidence="3">Rpn family recombination-promoting nuclease/putative transposase</fullName>
    </recommendedName>
</protein>
<evidence type="ECO:0008006" key="3">
    <source>
        <dbReference type="Google" id="ProtNLM"/>
    </source>
</evidence>
<organism evidence="1 2">
    <name type="scientific">Oceanobacillus indicireducens</name>
    <dbReference type="NCBI Taxonomy" id="1004261"/>
    <lineage>
        <taxon>Bacteria</taxon>
        <taxon>Bacillati</taxon>
        <taxon>Bacillota</taxon>
        <taxon>Bacilli</taxon>
        <taxon>Bacillales</taxon>
        <taxon>Bacillaceae</taxon>
        <taxon>Oceanobacillus</taxon>
    </lineage>
</organism>
<dbReference type="Proteomes" id="UP000624041">
    <property type="component" value="Unassembled WGS sequence"/>
</dbReference>
<reference evidence="1" key="2">
    <citation type="submission" date="2020-09" db="EMBL/GenBank/DDBJ databases">
        <authorList>
            <person name="Sun Q."/>
            <person name="Ohkuma M."/>
        </authorList>
    </citation>
    <scope>NUCLEOTIDE SEQUENCE</scope>
    <source>
        <strain evidence="1">JCM 17251</strain>
    </source>
</reference>
<accession>A0A918D5A5</accession>
<evidence type="ECO:0000313" key="1">
    <source>
        <dbReference type="EMBL" id="GGN67426.1"/>
    </source>
</evidence>
<dbReference type="EMBL" id="BMOS01000060">
    <property type="protein sequence ID" value="GGN67426.1"/>
    <property type="molecule type" value="Genomic_DNA"/>
</dbReference>
<gene>
    <name evidence="1" type="ORF">GCM10007971_38250</name>
</gene>
<dbReference type="PANTHER" id="PTHR41317:SF1">
    <property type="entry name" value="PD-(D_E)XK NUCLEASE FAMILY TRANSPOSASE"/>
    <property type="match status" value="1"/>
</dbReference>
<dbReference type="RefSeq" id="WP_229782811.1">
    <property type="nucleotide sequence ID" value="NZ_BMOS01000060.1"/>
</dbReference>
<dbReference type="PANTHER" id="PTHR41317">
    <property type="entry name" value="PD-(D_E)XK NUCLEASE FAMILY TRANSPOSASE"/>
    <property type="match status" value="1"/>
</dbReference>
<dbReference type="AlphaFoldDB" id="A0A918D5A5"/>
<keyword evidence="2" id="KW-1185">Reference proteome</keyword>
<dbReference type="NCBIfam" id="TIGR01784">
    <property type="entry name" value="T_den_put_tspse"/>
    <property type="match status" value="1"/>
</dbReference>